<sequence>MAPDSPALLEPGKGARMNRWDLPQGTDGQPADAPYALLAAFHPPIRRGAPEGLLRSASSSDAAASPAKAEKGKQSLVQMRFAALAAIDAMDAELHTEC</sequence>
<feature type="region of interest" description="Disordered" evidence="1">
    <location>
        <begin position="48"/>
        <end position="74"/>
    </location>
</feature>
<reference evidence="2 3" key="1">
    <citation type="submission" date="2015-08" db="EMBL/GenBank/DDBJ databases">
        <title>Emmonsia species relationships and genome sequence.</title>
        <authorList>
            <person name="Cuomo C.A."/>
            <person name="Schwartz I.S."/>
            <person name="Kenyon C."/>
            <person name="De Hoog G.S."/>
            <person name="Govender N.P."/>
            <person name="Botha A."/>
            <person name="Moreno L."/>
            <person name="De Vries M."/>
            <person name="Munoz J.F."/>
            <person name="Stielow J.B."/>
        </authorList>
    </citation>
    <scope>NUCLEOTIDE SEQUENCE [LARGE SCALE GENOMIC DNA]</scope>
    <source>
        <strain evidence="2 3">EI222</strain>
    </source>
</reference>
<name>A0A1J9RA98_9EURO</name>
<feature type="compositionally biased region" description="Low complexity" evidence="1">
    <location>
        <begin position="56"/>
        <end position="67"/>
    </location>
</feature>
<proteinExistence type="predicted"/>
<evidence type="ECO:0000313" key="3">
    <source>
        <dbReference type="Proteomes" id="UP000242791"/>
    </source>
</evidence>
<evidence type="ECO:0000256" key="1">
    <source>
        <dbReference type="SAM" id="MobiDB-lite"/>
    </source>
</evidence>
<comment type="caution">
    <text evidence="2">The sequence shown here is derived from an EMBL/GenBank/DDBJ whole genome shotgun (WGS) entry which is preliminary data.</text>
</comment>
<organism evidence="2 3">
    <name type="scientific">Blastomyces percursus</name>
    <dbReference type="NCBI Taxonomy" id="1658174"/>
    <lineage>
        <taxon>Eukaryota</taxon>
        <taxon>Fungi</taxon>
        <taxon>Dikarya</taxon>
        <taxon>Ascomycota</taxon>
        <taxon>Pezizomycotina</taxon>
        <taxon>Eurotiomycetes</taxon>
        <taxon>Eurotiomycetidae</taxon>
        <taxon>Onygenales</taxon>
        <taxon>Ajellomycetaceae</taxon>
        <taxon>Blastomyces</taxon>
    </lineage>
</organism>
<keyword evidence="3" id="KW-1185">Reference proteome</keyword>
<dbReference type="VEuPathDB" id="FungiDB:ACJ73_03718"/>
<accession>A0A1J9RA98</accession>
<dbReference type="Proteomes" id="UP000242791">
    <property type="component" value="Unassembled WGS sequence"/>
</dbReference>
<feature type="region of interest" description="Disordered" evidence="1">
    <location>
        <begin position="1"/>
        <end position="31"/>
    </location>
</feature>
<protein>
    <submittedName>
        <fullName evidence="2">Uncharacterized protein</fullName>
    </submittedName>
</protein>
<dbReference type="AlphaFoldDB" id="A0A1J9RA98"/>
<evidence type="ECO:0000313" key="2">
    <source>
        <dbReference type="EMBL" id="OJD24916.1"/>
    </source>
</evidence>
<gene>
    <name evidence="2" type="ORF">ACJ73_03718</name>
</gene>
<dbReference type="EMBL" id="LGTZ01000465">
    <property type="protein sequence ID" value="OJD24916.1"/>
    <property type="molecule type" value="Genomic_DNA"/>
</dbReference>